<sequence length="100" mass="11298">MTTYAAVYYYEARPNKEEDYTVHVFFPDLQAAGLPAITMGDNRDDAKEAAEDFLAISLDMAADEEKTLPEPTPIEKIVLADFIESEEIKAFRIELDYVSV</sequence>
<evidence type="ECO:0000313" key="1">
    <source>
        <dbReference type="EMBL" id="QQS99392.1"/>
    </source>
</evidence>
<dbReference type="EMBL" id="CP068053">
    <property type="protein sequence ID" value="QQS99392.1"/>
    <property type="molecule type" value="Genomic_DNA"/>
</dbReference>
<name>A0A974NKR5_PERPY</name>
<dbReference type="SUPFAM" id="SSF143100">
    <property type="entry name" value="TTHA1013/TTHA0281-like"/>
    <property type="match status" value="1"/>
</dbReference>
<dbReference type="InterPro" id="IPR035069">
    <property type="entry name" value="TTHA1013/TTHA0281-like"/>
</dbReference>
<gene>
    <name evidence="1" type="ORF">I6J18_17425</name>
</gene>
<dbReference type="KEGG" id="ppsr:I6J18_17425"/>
<proteinExistence type="predicted"/>
<evidence type="ECO:0000313" key="2">
    <source>
        <dbReference type="Proteomes" id="UP000595254"/>
    </source>
</evidence>
<dbReference type="Proteomes" id="UP000595254">
    <property type="component" value="Chromosome"/>
</dbReference>
<organism evidence="1 2">
    <name type="scientific">Peribacillus psychrosaccharolyticus</name>
    <name type="common">Bacillus psychrosaccharolyticus</name>
    <dbReference type="NCBI Taxonomy" id="1407"/>
    <lineage>
        <taxon>Bacteria</taxon>
        <taxon>Bacillati</taxon>
        <taxon>Bacillota</taxon>
        <taxon>Bacilli</taxon>
        <taxon>Bacillales</taxon>
        <taxon>Bacillaceae</taxon>
        <taxon>Peribacillus</taxon>
    </lineage>
</organism>
<dbReference type="AlphaFoldDB" id="A0A974NKR5"/>
<protein>
    <submittedName>
        <fullName evidence="1">Type II toxin-antitoxin system HicB family antitoxin</fullName>
    </submittedName>
</protein>
<dbReference type="Gene3D" id="3.30.160.250">
    <property type="match status" value="1"/>
</dbReference>
<keyword evidence="2" id="KW-1185">Reference proteome</keyword>
<reference evidence="1 2" key="1">
    <citation type="submission" date="2021-01" db="EMBL/GenBank/DDBJ databases">
        <title>FDA dAtabase for Regulatory Grade micrObial Sequences (FDA-ARGOS): Supporting development and validation of Infectious Disease Dx tests.</title>
        <authorList>
            <person name="Nelson B."/>
            <person name="Plummer A."/>
            <person name="Tallon L."/>
            <person name="Sadzewicz L."/>
            <person name="Zhao X."/>
            <person name="Boylan J."/>
            <person name="Ott S."/>
            <person name="Bowen H."/>
            <person name="Vavikolanu K."/>
            <person name="Mehta A."/>
            <person name="Aluvathingal J."/>
            <person name="Nadendla S."/>
            <person name="Myers T."/>
            <person name="Yan Y."/>
            <person name="Sichtig H."/>
        </authorList>
    </citation>
    <scope>NUCLEOTIDE SEQUENCE [LARGE SCALE GENOMIC DNA]</scope>
    <source>
        <strain evidence="1 2">FDAARGOS_1161</strain>
    </source>
</reference>
<dbReference type="RefSeq" id="WP_040374315.1">
    <property type="nucleotide sequence ID" value="NZ_CP068053.1"/>
</dbReference>
<accession>A0A974NKR5</accession>